<reference evidence="2 3" key="1">
    <citation type="submission" date="2015-06" db="EMBL/GenBank/DDBJ databases">
        <authorList>
            <person name="Ju K.-S."/>
            <person name="Doroghazi J.R."/>
            <person name="Metcalf W.W."/>
        </authorList>
    </citation>
    <scope>NUCLEOTIDE SEQUENCE [LARGE SCALE GENOMIC DNA]</scope>
    <source>
        <strain evidence="2 3">NRRL 3414</strain>
    </source>
</reference>
<dbReference type="Proteomes" id="UP000037432">
    <property type="component" value="Unassembled WGS sequence"/>
</dbReference>
<comment type="caution">
    <text evidence="2">The sequence shown here is derived from an EMBL/GenBank/DDBJ whole genome shotgun (WGS) entry which is preliminary data.</text>
</comment>
<name>A0A0J7Z747_STRVR</name>
<dbReference type="InterPro" id="IPR032710">
    <property type="entry name" value="NTF2-like_dom_sf"/>
</dbReference>
<dbReference type="Gene3D" id="3.10.450.50">
    <property type="match status" value="1"/>
</dbReference>
<accession>A0A0J7Z747</accession>
<dbReference type="AlphaFoldDB" id="A0A0J7Z747"/>
<dbReference type="Pfam" id="PF13577">
    <property type="entry name" value="SnoaL_4"/>
    <property type="match status" value="1"/>
</dbReference>
<feature type="domain" description="SnoaL-like" evidence="1">
    <location>
        <begin position="37"/>
        <end position="123"/>
    </location>
</feature>
<organism evidence="2 3">
    <name type="scientific">Streptomyces viridochromogenes</name>
    <dbReference type="NCBI Taxonomy" id="1938"/>
    <lineage>
        <taxon>Bacteria</taxon>
        <taxon>Bacillati</taxon>
        <taxon>Actinomycetota</taxon>
        <taxon>Actinomycetes</taxon>
        <taxon>Kitasatosporales</taxon>
        <taxon>Streptomycetaceae</taxon>
        <taxon>Streptomyces</taxon>
    </lineage>
</organism>
<evidence type="ECO:0000313" key="3">
    <source>
        <dbReference type="Proteomes" id="UP000037432"/>
    </source>
</evidence>
<proteinExistence type="predicted"/>
<dbReference type="SUPFAM" id="SSF54427">
    <property type="entry name" value="NTF2-like"/>
    <property type="match status" value="1"/>
</dbReference>
<dbReference type="RefSeq" id="WP_048584068.1">
    <property type="nucleotide sequence ID" value="NZ_LFNT01000037.1"/>
</dbReference>
<dbReference type="PATRIC" id="fig|1938.3.peg.6235"/>
<dbReference type="EMBL" id="LFNT01000037">
    <property type="protein sequence ID" value="KMS71332.1"/>
    <property type="molecule type" value="Genomic_DNA"/>
</dbReference>
<protein>
    <submittedName>
        <fullName evidence="2">IacI</fullName>
    </submittedName>
</protein>
<evidence type="ECO:0000259" key="1">
    <source>
        <dbReference type="Pfam" id="PF13577"/>
    </source>
</evidence>
<evidence type="ECO:0000313" key="2">
    <source>
        <dbReference type="EMBL" id="KMS71332.1"/>
    </source>
</evidence>
<sequence>MPTHHDSAAAATARAVECLTRYLRLCDVPTPEKPDAVLAELAQLFTEDAVWEGIGGQYAEKFGRNEGRADVIRMLAGYLPPHDHFAANVHLLLPGTTECDGSVVRGNWLMQQLARYADGSSEILVARLDVVFRTGRAQAQISEFRTERLFSAPLGGEPMTRGTH</sequence>
<dbReference type="InterPro" id="IPR037401">
    <property type="entry name" value="SnoaL-like"/>
</dbReference>
<dbReference type="OrthoDB" id="981191at2"/>
<gene>
    <name evidence="2" type="ORF">ACM01_27485</name>
</gene>